<proteinExistence type="predicted"/>
<protein>
    <submittedName>
        <fullName evidence="1">Uncharacterized protein</fullName>
    </submittedName>
</protein>
<dbReference type="STRING" id="94643.A0A2A9MDW8"/>
<dbReference type="RefSeq" id="XP_029217591.1">
    <property type="nucleotide sequence ID" value="XM_029366160.1"/>
</dbReference>
<sequence>MFSPSRHPGVRGSPPSDLGYVGGRALSHWSPSLPRPVGCLEGLQTNLLAASFASSLPALSPSRAESAEEGEPRMATAARRVLALTRGTMAGARAALAAGVMLEAEPNNDDAEREAEAEAYLVSLRRLVLVSEDRKTQTHLARWRRVVFFMRYLQALQSRVASPAVPVLQLLFSPLKTLKGVFYELGNRVTRALRSEVACGLLVRVAFIDGDGQLMSNSMHSVRLHHVGSSALRTRRFDGAHRVVQLKEDRPLLGTFGVTDDSAAAELLDGSKAFAATPANASTSLSVGVSAGRCPSSTSFPDCQESDVAYSEILEDVSGSYSGTGRVRESGGCAGDSWYRLQVEGEPGAASCGVLELDSSQTPISFAWALYLQELSDMKMECQVARERANVIAKRRRP</sequence>
<dbReference type="VEuPathDB" id="ToxoDB:BESB_077990"/>
<dbReference type="AlphaFoldDB" id="A0A2A9MDW8"/>
<organism evidence="1 2">
    <name type="scientific">Besnoitia besnoiti</name>
    <name type="common">Apicomplexan protozoan</name>
    <dbReference type="NCBI Taxonomy" id="94643"/>
    <lineage>
        <taxon>Eukaryota</taxon>
        <taxon>Sar</taxon>
        <taxon>Alveolata</taxon>
        <taxon>Apicomplexa</taxon>
        <taxon>Conoidasida</taxon>
        <taxon>Coccidia</taxon>
        <taxon>Eucoccidiorida</taxon>
        <taxon>Eimeriorina</taxon>
        <taxon>Sarcocystidae</taxon>
        <taxon>Besnoitia</taxon>
    </lineage>
</organism>
<gene>
    <name evidence="1" type="ORF">BESB_077990</name>
</gene>
<comment type="caution">
    <text evidence="1">The sequence shown here is derived from an EMBL/GenBank/DDBJ whole genome shotgun (WGS) entry which is preliminary data.</text>
</comment>
<evidence type="ECO:0000313" key="2">
    <source>
        <dbReference type="Proteomes" id="UP000224006"/>
    </source>
</evidence>
<dbReference type="GeneID" id="40312725"/>
<dbReference type="OrthoDB" id="349390at2759"/>
<reference evidence="1 2" key="1">
    <citation type="submission" date="2017-09" db="EMBL/GenBank/DDBJ databases">
        <title>Genome sequencing of Besnoitia besnoiti strain Bb-Ger1.</title>
        <authorList>
            <person name="Schares G."/>
            <person name="Venepally P."/>
            <person name="Lorenzi H.A."/>
        </authorList>
    </citation>
    <scope>NUCLEOTIDE SEQUENCE [LARGE SCALE GENOMIC DNA]</scope>
    <source>
        <strain evidence="1 2">Bb-Ger1</strain>
    </source>
</reference>
<dbReference type="Proteomes" id="UP000224006">
    <property type="component" value="Chromosome VII"/>
</dbReference>
<dbReference type="EMBL" id="NWUJ01000008">
    <property type="protein sequence ID" value="PFH33582.1"/>
    <property type="molecule type" value="Genomic_DNA"/>
</dbReference>
<evidence type="ECO:0000313" key="1">
    <source>
        <dbReference type="EMBL" id="PFH33582.1"/>
    </source>
</evidence>
<dbReference type="KEGG" id="bbes:BESB_077990"/>
<accession>A0A2A9MDW8</accession>
<name>A0A2A9MDW8_BESBE</name>
<keyword evidence="2" id="KW-1185">Reference proteome</keyword>